<name>I3YDR3_THIV6</name>
<dbReference type="EMBL" id="CP003154">
    <property type="protein sequence ID" value="AFL75131.1"/>
    <property type="molecule type" value="Genomic_DNA"/>
</dbReference>
<dbReference type="AlphaFoldDB" id="I3YDR3"/>
<evidence type="ECO:0000313" key="1">
    <source>
        <dbReference type="EMBL" id="AFL75131.1"/>
    </source>
</evidence>
<keyword evidence="2" id="KW-1185">Reference proteome</keyword>
<accession>I3YDR3</accession>
<dbReference type="Proteomes" id="UP000006062">
    <property type="component" value="Chromosome"/>
</dbReference>
<sequence>MRRRFRFAPNQKRPRFLEGVQVNQSGLVQWFDGFHGQSASVPTVSVVPWPFYPSYAGYCKTVGVPKGCVVRPVVVAPAVRAPVVVAPRVGRSPTNLNGGVNRAGVRR</sequence>
<protein>
    <submittedName>
        <fullName evidence="1">Uncharacterized protein</fullName>
    </submittedName>
</protein>
<evidence type="ECO:0000313" key="2">
    <source>
        <dbReference type="Proteomes" id="UP000006062"/>
    </source>
</evidence>
<dbReference type="eggNOG" id="ENOG50314T8">
    <property type="taxonomic scope" value="Bacteria"/>
</dbReference>
<gene>
    <name evidence="1" type="ordered locus">Thivi_3256</name>
</gene>
<dbReference type="KEGG" id="tvi:Thivi_3256"/>
<proteinExistence type="predicted"/>
<dbReference type="HOGENOM" id="CLU_2208859_0_0_6"/>
<reference evidence="1 2" key="1">
    <citation type="submission" date="2012-06" db="EMBL/GenBank/DDBJ databases">
        <title>Complete sequence of Thiocystis violascens DSM 198.</title>
        <authorList>
            <consortium name="US DOE Joint Genome Institute"/>
            <person name="Lucas S."/>
            <person name="Han J."/>
            <person name="Lapidus A."/>
            <person name="Cheng J.-F."/>
            <person name="Goodwin L."/>
            <person name="Pitluck S."/>
            <person name="Peters L."/>
            <person name="Ovchinnikova G."/>
            <person name="Teshima H."/>
            <person name="Detter J.C."/>
            <person name="Han C."/>
            <person name="Tapia R."/>
            <person name="Land M."/>
            <person name="Hauser L."/>
            <person name="Kyrpides N."/>
            <person name="Ivanova N."/>
            <person name="Pagani I."/>
            <person name="Vogl K."/>
            <person name="Liu Z."/>
            <person name="Frigaard N.-U."/>
            <person name="Bryant D."/>
            <person name="Woyke T."/>
        </authorList>
    </citation>
    <scope>NUCLEOTIDE SEQUENCE [LARGE SCALE GENOMIC DNA]</scope>
    <source>
        <strain evidence="2">ATCC 17096 / DSM 198 / 6111</strain>
    </source>
</reference>
<organism evidence="1 2">
    <name type="scientific">Thiocystis violascens (strain ATCC 17096 / DSM 198 / 6111)</name>
    <name type="common">Chromatium violascens</name>
    <dbReference type="NCBI Taxonomy" id="765911"/>
    <lineage>
        <taxon>Bacteria</taxon>
        <taxon>Pseudomonadati</taxon>
        <taxon>Pseudomonadota</taxon>
        <taxon>Gammaproteobacteria</taxon>
        <taxon>Chromatiales</taxon>
        <taxon>Chromatiaceae</taxon>
        <taxon>Thiocystis</taxon>
    </lineage>
</organism>
<dbReference type="STRING" id="765911.Thivi_3256"/>